<organism evidence="1 2">
    <name type="scientific">Lawsonibacter hominis</name>
    <dbReference type="NCBI Taxonomy" id="2763053"/>
    <lineage>
        <taxon>Bacteria</taxon>
        <taxon>Bacillati</taxon>
        <taxon>Bacillota</taxon>
        <taxon>Clostridia</taxon>
        <taxon>Eubacteriales</taxon>
        <taxon>Oscillospiraceae</taxon>
        <taxon>Lawsonibacter</taxon>
    </lineage>
</organism>
<protein>
    <submittedName>
        <fullName evidence="1">Uncharacterized protein</fullName>
    </submittedName>
</protein>
<proteinExistence type="predicted"/>
<name>A0A8J6JBM3_9FIRM</name>
<dbReference type="RefSeq" id="WP_186906689.1">
    <property type="nucleotide sequence ID" value="NZ_JACOPP010000003.1"/>
</dbReference>
<dbReference type="EMBL" id="JACOPP010000003">
    <property type="protein sequence ID" value="MBC5732788.1"/>
    <property type="molecule type" value="Genomic_DNA"/>
</dbReference>
<comment type="caution">
    <text evidence="1">The sequence shown here is derived from an EMBL/GenBank/DDBJ whole genome shotgun (WGS) entry which is preliminary data.</text>
</comment>
<gene>
    <name evidence="1" type="ORF">H8S57_03470</name>
</gene>
<reference evidence="1" key="1">
    <citation type="submission" date="2020-08" db="EMBL/GenBank/DDBJ databases">
        <title>Genome public.</title>
        <authorList>
            <person name="Liu C."/>
            <person name="Sun Q."/>
        </authorList>
    </citation>
    <scope>NUCLEOTIDE SEQUENCE</scope>
    <source>
        <strain evidence="1">NSJ-51</strain>
    </source>
</reference>
<keyword evidence="2" id="KW-1185">Reference proteome</keyword>
<sequence>MRKMVGLIGIIASGLLLSLEIYMLKALPHHSTRADWRENLCRKKVQNRRNTLCIASFCNAFVGQIGRQNVRGELCGDALKLFNL</sequence>
<accession>A0A8J6JBM3</accession>
<evidence type="ECO:0000313" key="1">
    <source>
        <dbReference type="EMBL" id="MBC5732788.1"/>
    </source>
</evidence>
<dbReference type="Proteomes" id="UP000661435">
    <property type="component" value="Unassembled WGS sequence"/>
</dbReference>
<evidence type="ECO:0000313" key="2">
    <source>
        <dbReference type="Proteomes" id="UP000661435"/>
    </source>
</evidence>
<dbReference type="AlphaFoldDB" id="A0A8J6JBM3"/>